<gene>
    <name evidence="3" type="ORF">J2S63_002361</name>
</gene>
<accession>A0ABU2BVZ6</accession>
<dbReference type="PANTHER" id="PTHR31616">
    <property type="entry name" value="TREHALASE"/>
    <property type="match status" value="1"/>
</dbReference>
<dbReference type="RefSeq" id="WP_310302276.1">
    <property type="nucleotide sequence ID" value="NZ_BAAAPS010000013.1"/>
</dbReference>
<sequence>MALPIEDYAIIGDRHTGALVGLDGSVDWLCLPRFDSAACFAALLGEPEHGRWLIGPADPDEVETTRAYEGATTHLVTTFSGPTGTVTVHDSMPRGDRRADLVRTVTGVSGSLRLRHEWVVRFAYGAVRPWVRRAHRADGEEVIVAVAGPDQLVLSGPRLPTATDHRHADELEVHEGDVLTFALTWAPSWHPVPDVLDSLAVVRRDGEEQERWAEPCAHDLPHRDLVVRSLATLRALTHVETGGIVAALTTSLPEDFGGERNWDYRFCWLRDASLTLTALLDAGYTEEAEAWRRWLVRAVAAEPADLQIMYGVDGSRELPERELDHLPGYAGSRPVRIGNGAAAQLQTDVFGSMMIAFDTARRAGLEEDLNSWRIQCAMLDHLAGAWREPDHGMWEVRGPRQRFTHSQVMAWVAFDRGVRAVEELGLEGRVDRWREARDAVRAAVLADCVDPERGCFVQHPGTTEVDAALLQVPMVGFLPGDDPRVLATIRAVEEDLLRDGLLLRYRTGSGVDGLAGDEHPFLACSFWLVDAYVLAGRTDEAAELLDRLVGLVNDVGLLSEEYDVAGARMVGNFPQAFSHLALVRSAISLRRERASDPNSAQR</sequence>
<evidence type="ECO:0000259" key="2">
    <source>
        <dbReference type="Pfam" id="PF19291"/>
    </source>
</evidence>
<name>A0ABU2BVZ6_9ACTN</name>
<dbReference type="InterPro" id="IPR045582">
    <property type="entry name" value="Trehalase-like_N"/>
</dbReference>
<organism evidence="3 4">
    <name type="scientific">Nocardioides marmoribigeumensis</name>
    <dbReference type="NCBI Taxonomy" id="433649"/>
    <lineage>
        <taxon>Bacteria</taxon>
        <taxon>Bacillati</taxon>
        <taxon>Actinomycetota</taxon>
        <taxon>Actinomycetes</taxon>
        <taxon>Propionibacteriales</taxon>
        <taxon>Nocardioidaceae</taxon>
        <taxon>Nocardioides</taxon>
    </lineage>
</organism>
<dbReference type="EMBL" id="JAVDYG010000001">
    <property type="protein sequence ID" value="MDR7362808.1"/>
    <property type="molecule type" value="Genomic_DNA"/>
</dbReference>
<feature type="domain" description="GH15-like" evidence="1">
    <location>
        <begin position="222"/>
        <end position="585"/>
    </location>
</feature>
<dbReference type="InterPro" id="IPR011613">
    <property type="entry name" value="GH15-like"/>
</dbReference>
<dbReference type="PANTHER" id="PTHR31616:SF0">
    <property type="entry name" value="GLUCAN 1,4-ALPHA-GLUCOSIDASE"/>
    <property type="match status" value="1"/>
</dbReference>
<evidence type="ECO:0000313" key="4">
    <source>
        <dbReference type="Proteomes" id="UP001183648"/>
    </source>
</evidence>
<dbReference type="Gene3D" id="1.50.10.10">
    <property type="match status" value="1"/>
</dbReference>
<dbReference type="InterPro" id="IPR008928">
    <property type="entry name" value="6-hairpin_glycosidase_sf"/>
</dbReference>
<comment type="caution">
    <text evidence="3">The sequence shown here is derived from an EMBL/GenBank/DDBJ whole genome shotgun (WGS) entry which is preliminary data.</text>
</comment>
<dbReference type="Pfam" id="PF19291">
    <property type="entry name" value="TREH_N"/>
    <property type="match status" value="1"/>
</dbReference>
<dbReference type="SUPFAM" id="SSF48208">
    <property type="entry name" value="Six-hairpin glycosidases"/>
    <property type="match status" value="1"/>
</dbReference>
<dbReference type="InterPro" id="IPR012341">
    <property type="entry name" value="6hp_glycosidase-like_sf"/>
</dbReference>
<keyword evidence="4" id="KW-1185">Reference proteome</keyword>
<protein>
    <submittedName>
        <fullName evidence="3">GH15 family glucan-1,4-alpha-glucosidase</fullName>
    </submittedName>
</protein>
<feature type="domain" description="Trehalase-like N-terminal" evidence="2">
    <location>
        <begin position="2"/>
        <end position="142"/>
    </location>
</feature>
<proteinExistence type="predicted"/>
<dbReference type="Proteomes" id="UP001183648">
    <property type="component" value="Unassembled WGS sequence"/>
</dbReference>
<evidence type="ECO:0000259" key="1">
    <source>
        <dbReference type="Pfam" id="PF00723"/>
    </source>
</evidence>
<dbReference type="Pfam" id="PF00723">
    <property type="entry name" value="Glyco_hydro_15"/>
    <property type="match status" value="1"/>
</dbReference>
<evidence type="ECO:0000313" key="3">
    <source>
        <dbReference type="EMBL" id="MDR7362808.1"/>
    </source>
</evidence>
<reference evidence="3 4" key="1">
    <citation type="submission" date="2023-07" db="EMBL/GenBank/DDBJ databases">
        <title>Sequencing the genomes of 1000 actinobacteria strains.</title>
        <authorList>
            <person name="Klenk H.-P."/>
        </authorList>
    </citation>
    <scope>NUCLEOTIDE SEQUENCE [LARGE SCALE GENOMIC DNA]</scope>
    <source>
        <strain evidence="3 4">DSM 19426</strain>
    </source>
</reference>